<dbReference type="InterPro" id="IPR000352">
    <property type="entry name" value="Pep_chain_release_fac_I"/>
</dbReference>
<evidence type="ECO:0000256" key="2">
    <source>
        <dbReference type="ARBA" id="ARBA00022481"/>
    </source>
</evidence>
<dbReference type="HAMAP" id="MF_00094">
    <property type="entry name" value="Rel_fac_2"/>
    <property type="match status" value="1"/>
</dbReference>
<sequence length="338" mass="38668">MPSQIKALEEKTASPDFWGDKDAAEKTFAELNALKDSYYPWQKLVKDIQDIDELIEMYSSEDDESLSGELDAQIQTLDEEFRPLKLKTLLDGKFDKNDMFLSIHAGAGGTEACDWANMLLRMYLRWCERHGFKSEILDLLEDEGGIKSATVRVSGPYAFGYLKGEAGVHRLVRISPFDANKRRHTSFTSVYASPVIDDDIEIELKPEDYRLDTYRAGGAGGQHVNKTDSAVRITHYATGIVVQCQNERSQFMNKEVAFKMLRSRLYEYYQRKREEEHQKNAIAKKDIAWGSQIRSYVFQPYTLVKDHRTNVESGNINAVMDGAIDPFIEAYLNWAKEA</sequence>
<dbReference type="Pfam" id="PF00472">
    <property type="entry name" value="RF-1"/>
    <property type="match status" value="1"/>
</dbReference>
<comment type="PTM">
    <text evidence="4">Methylated by PrmC. Methylation increases the termination efficiency of RF2.</text>
</comment>
<dbReference type="Proteomes" id="UP000823633">
    <property type="component" value="Unassembled WGS sequence"/>
</dbReference>
<comment type="similarity">
    <text evidence="1 4">Belongs to the prokaryotic/mitochondrial release factor family.</text>
</comment>
<feature type="domain" description="Prokaryotic-type class I peptide chain release factors" evidence="6">
    <location>
        <begin position="215"/>
        <end position="231"/>
    </location>
</feature>
<evidence type="ECO:0000256" key="5">
    <source>
        <dbReference type="NCBIfam" id="TIGR00020"/>
    </source>
</evidence>
<reference evidence="7" key="1">
    <citation type="submission" date="2020-10" db="EMBL/GenBank/DDBJ databases">
        <authorList>
            <person name="Gilroy R."/>
        </authorList>
    </citation>
    <scope>NUCLEOTIDE SEQUENCE</scope>
    <source>
        <strain evidence="7">11167</strain>
    </source>
</reference>
<dbReference type="PANTHER" id="PTHR43116:SF3">
    <property type="entry name" value="CLASS I PEPTIDE CHAIN RELEASE FACTOR"/>
    <property type="match status" value="1"/>
</dbReference>
<dbReference type="AlphaFoldDB" id="A0A9D9H6D2"/>
<comment type="function">
    <text evidence="4">Peptide chain release factor 2 directs the termination of translation in response to the peptide chain termination codons UGA and UAA.</text>
</comment>
<dbReference type="GO" id="GO:0005737">
    <property type="term" value="C:cytoplasm"/>
    <property type="evidence" value="ECO:0007669"/>
    <property type="project" value="UniProtKB-SubCell"/>
</dbReference>
<proteinExistence type="inferred from homology"/>
<dbReference type="Gene3D" id="1.20.58.410">
    <property type="entry name" value="Release factor"/>
    <property type="match status" value="1"/>
</dbReference>
<evidence type="ECO:0000313" key="8">
    <source>
        <dbReference type="Proteomes" id="UP000823633"/>
    </source>
</evidence>
<dbReference type="Gene3D" id="3.30.160.20">
    <property type="match status" value="1"/>
</dbReference>
<dbReference type="FunFam" id="3.30.160.20:FF:000004">
    <property type="entry name" value="Peptide chain release factor 1"/>
    <property type="match status" value="1"/>
</dbReference>
<gene>
    <name evidence="4 7" type="primary">prfB</name>
    <name evidence="7" type="ORF">IAC42_03145</name>
</gene>
<accession>A0A9D9H6D2</accession>
<reference evidence="7" key="2">
    <citation type="journal article" date="2021" name="PeerJ">
        <title>Extensive microbial diversity within the chicken gut microbiome revealed by metagenomics and culture.</title>
        <authorList>
            <person name="Gilroy R."/>
            <person name="Ravi A."/>
            <person name="Getino M."/>
            <person name="Pursley I."/>
            <person name="Horton D.L."/>
            <person name="Alikhan N.F."/>
            <person name="Baker D."/>
            <person name="Gharbi K."/>
            <person name="Hall N."/>
            <person name="Watson M."/>
            <person name="Adriaenssens E.M."/>
            <person name="Foster-Nyarko E."/>
            <person name="Jarju S."/>
            <person name="Secka A."/>
            <person name="Antonio M."/>
            <person name="Oren A."/>
            <person name="Chaudhuri R.R."/>
            <person name="La Ragione R."/>
            <person name="Hildebrand F."/>
            <person name="Pallen M.J."/>
        </authorList>
    </citation>
    <scope>NUCLEOTIDE SEQUENCE</scope>
    <source>
        <strain evidence="7">11167</strain>
    </source>
</reference>
<keyword evidence="2 4" id="KW-0488">Methylation</keyword>
<keyword evidence="4" id="KW-0963">Cytoplasm</keyword>
<evidence type="ECO:0000256" key="3">
    <source>
        <dbReference type="ARBA" id="ARBA00022917"/>
    </source>
</evidence>
<comment type="caution">
    <text evidence="7">The sequence shown here is derived from an EMBL/GenBank/DDBJ whole genome shotgun (WGS) entry which is preliminary data.</text>
</comment>
<dbReference type="InterPro" id="IPR005139">
    <property type="entry name" value="PCRF"/>
</dbReference>
<organism evidence="7 8">
    <name type="scientific">Candidatus Aphodenecus pullistercoris</name>
    <dbReference type="NCBI Taxonomy" id="2840669"/>
    <lineage>
        <taxon>Bacteria</taxon>
        <taxon>Pseudomonadati</taxon>
        <taxon>Spirochaetota</taxon>
        <taxon>Spirochaetia</taxon>
        <taxon>Spirochaetales</taxon>
        <taxon>Candidatus Aphodenecus</taxon>
    </lineage>
</organism>
<name>A0A9D9H6D2_9SPIR</name>
<dbReference type="PANTHER" id="PTHR43116">
    <property type="entry name" value="PEPTIDE CHAIN RELEASE FACTOR 2"/>
    <property type="match status" value="1"/>
</dbReference>
<evidence type="ECO:0000259" key="6">
    <source>
        <dbReference type="PROSITE" id="PS00745"/>
    </source>
</evidence>
<dbReference type="NCBIfam" id="TIGR00020">
    <property type="entry name" value="prfB"/>
    <property type="match status" value="1"/>
</dbReference>
<dbReference type="PROSITE" id="PS00745">
    <property type="entry name" value="RF_PROK_I"/>
    <property type="match status" value="1"/>
</dbReference>
<evidence type="ECO:0000256" key="1">
    <source>
        <dbReference type="ARBA" id="ARBA00010835"/>
    </source>
</evidence>
<dbReference type="InterPro" id="IPR004374">
    <property type="entry name" value="PrfB"/>
</dbReference>
<comment type="subcellular location">
    <subcellularLocation>
        <location evidence="4">Cytoplasm</location>
    </subcellularLocation>
</comment>
<dbReference type="SUPFAM" id="SSF75620">
    <property type="entry name" value="Release factor"/>
    <property type="match status" value="1"/>
</dbReference>
<dbReference type="Pfam" id="PF03462">
    <property type="entry name" value="PCRF"/>
    <property type="match status" value="1"/>
</dbReference>
<dbReference type="EMBL" id="JADIMU010000020">
    <property type="protein sequence ID" value="MBO8442740.1"/>
    <property type="molecule type" value="Genomic_DNA"/>
</dbReference>
<protein>
    <recommendedName>
        <fullName evidence="4 5">Peptide chain release factor 2</fullName>
        <shortName evidence="4">RF-2</shortName>
    </recommendedName>
</protein>
<dbReference type="InterPro" id="IPR045853">
    <property type="entry name" value="Pep_chain_release_fac_I_sf"/>
</dbReference>
<keyword evidence="3 4" id="KW-0648">Protein biosynthesis</keyword>
<dbReference type="GO" id="GO:0016149">
    <property type="term" value="F:translation release factor activity, codon specific"/>
    <property type="evidence" value="ECO:0007669"/>
    <property type="project" value="UniProtKB-UniRule"/>
</dbReference>
<dbReference type="SMART" id="SM00937">
    <property type="entry name" value="PCRF"/>
    <property type="match status" value="1"/>
</dbReference>
<evidence type="ECO:0000256" key="4">
    <source>
        <dbReference type="HAMAP-Rule" id="MF_00094"/>
    </source>
</evidence>
<dbReference type="Gene3D" id="3.30.70.1660">
    <property type="match status" value="1"/>
</dbReference>
<feature type="modified residue" description="N5-methylglutamine" evidence="4">
    <location>
        <position position="222"/>
    </location>
</feature>
<evidence type="ECO:0000313" key="7">
    <source>
        <dbReference type="EMBL" id="MBO8442740.1"/>
    </source>
</evidence>